<dbReference type="STRING" id="112901.SAMN04488500_1391"/>
<dbReference type="AlphaFoldDB" id="A0A1W2F1D1"/>
<sequence length="118" mass="13117">MKIGFFDSGIGGLTVLGHALKILPFADYTYYADIEHLPYGEKTKSEVKQYVQKDMDYMAKIKVDAVVLQQSFTKETVFFDGSVGTTNHLADILKQKGVAPSIDDKIKFVITNGKLPPK</sequence>
<keyword evidence="2" id="KW-1185">Reference proteome</keyword>
<evidence type="ECO:0008006" key="3">
    <source>
        <dbReference type="Google" id="ProtNLM"/>
    </source>
</evidence>
<reference evidence="1 2" key="1">
    <citation type="submission" date="2017-04" db="EMBL/GenBank/DDBJ databases">
        <authorList>
            <person name="Afonso C.L."/>
            <person name="Miller P.J."/>
            <person name="Scott M.A."/>
            <person name="Spackman E."/>
            <person name="Goraichik I."/>
            <person name="Dimitrov K.M."/>
            <person name="Suarez D.L."/>
            <person name="Swayne D.E."/>
        </authorList>
    </citation>
    <scope>NUCLEOTIDE SEQUENCE [LARGE SCALE GENOMIC DNA]</scope>
    <source>
        <strain evidence="1 2">DSM 5090</strain>
    </source>
</reference>
<gene>
    <name evidence="1" type="ORF">SAMN04488500_1391</name>
</gene>
<proteinExistence type="predicted"/>
<dbReference type="InterPro" id="IPR001920">
    <property type="entry name" value="Asp/Glu_race"/>
</dbReference>
<organism evidence="1 2">
    <name type="scientific">Sporomusa malonica</name>
    <dbReference type="NCBI Taxonomy" id="112901"/>
    <lineage>
        <taxon>Bacteria</taxon>
        <taxon>Bacillati</taxon>
        <taxon>Bacillota</taxon>
        <taxon>Negativicutes</taxon>
        <taxon>Selenomonadales</taxon>
        <taxon>Sporomusaceae</taxon>
        <taxon>Sporomusa</taxon>
    </lineage>
</organism>
<name>A0A1W2F1D1_9FIRM</name>
<dbReference type="GO" id="GO:0016855">
    <property type="term" value="F:racemase and epimerase activity, acting on amino acids and derivatives"/>
    <property type="evidence" value="ECO:0007669"/>
    <property type="project" value="InterPro"/>
</dbReference>
<dbReference type="SUPFAM" id="SSF53681">
    <property type="entry name" value="Aspartate/glutamate racemase"/>
    <property type="match status" value="1"/>
</dbReference>
<dbReference type="Gene3D" id="3.40.50.1860">
    <property type="match status" value="1"/>
</dbReference>
<dbReference type="Proteomes" id="UP000192738">
    <property type="component" value="Unassembled WGS sequence"/>
</dbReference>
<dbReference type="OrthoDB" id="9801055at2"/>
<accession>A0A1W2F1D1</accession>
<evidence type="ECO:0000313" key="2">
    <source>
        <dbReference type="Proteomes" id="UP000192738"/>
    </source>
</evidence>
<evidence type="ECO:0000313" key="1">
    <source>
        <dbReference type="EMBL" id="SMD15777.1"/>
    </source>
</evidence>
<protein>
    <recommendedName>
        <fullName evidence="3">Glutamate racemase</fullName>
    </recommendedName>
</protein>
<dbReference type="EMBL" id="FWXI01000039">
    <property type="protein sequence ID" value="SMD15777.1"/>
    <property type="molecule type" value="Genomic_DNA"/>
</dbReference>
<dbReference type="RefSeq" id="WP_084578435.1">
    <property type="nucleotide sequence ID" value="NZ_CP155572.1"/>
</dbReference>